<accession>A0A8J4BVX8</accession>
<dbReference type="EMBL" id="BNCP01000001">
    <property type="protein sequence ID" value="GIL69072.1"/>
    <property type="molecule type" value="Genomic_DNA"/>
</dbReference>
<protein>
    <submittedName>
        <fullName evidence="2">Uncharacterized protein</fullName>
    </submittedName>
</protein>
<dbReference type="AlphaFoldDB" id="A0A8J4BVX8"/>
<feature type="region of interest" description="Disordered" evidence="1">
    <location>
        <begin position="1"/>
        <end position="26"/>
    </location>
</feature>
<reference evidence="2" key="1">
    <citation type="journal article" date="2021" name="Proc. Natl. Acad. Sci. U.S.A.">
        <title>Three genomes in the algal genus Volvox reveal the fate of a haploid sex-determining region after a transition to homothallism.</title>
        <authorList>
            <person name="Yamamoto K."/>
            <person name="Hamaji T."/>
            <person name="Kawai-Toyooka H."/>
            <person name="Matsuzaki R."/>
            <person name="Takahashi F."/>
            <person name="Nishimura Y."/>
            <person name="Kawachi M."/>
            <person name="Noguchi H."/>
            <person name="Minakuchi Y."/>
            <person name="Umen J.G."/>
            <person name="Toyoda A."/>
            <person name="Nozaki H."/>
        </authorList>
    </citation>
    <scope>NUCLEOTIDE SEQUENCE</scope>
    <source>
        <strain evidence="3">NIES-3785</strain>
        <strain evidence="2">NIES-3786</strain>
    </source>
</reference>
<name>A0A8J4BVX8_9CHLO</name>
<evidence type="ECO:0000313" key="3">
    <source>
        <dbReference type="EMBL" id="GIM14400.1"/>
    </source>
</evidence>
<sequence>MLKRNRHQSELHEPKEAGLYSRPRVSEAYSDSTCDSDAVEVQRIHSGLPVLPETWKTDVAGIAVEGAACLSGRSVDSDGRNEPDLDFDERAGRLGAPPSCSRDVEALPKCFPQPSTARARNPADQRFHRAYSECAGGQSLHAGLSTAAAVRHKVQRCTTIFAALSKEDLKHQMSLLEGDEKAFLAELRTLRREYGSRVAELQQPSAAARSVSMQVNFQLPNGTQTVTEQPRDHYPVALLHLLQQQRQQGLSDVQPSQDPDPGAFRLRPDAPSPQILRTGPFLASTPGPMSMEANAAAAQPIVNNGGMLKDARQDVHGLMPPPPRPQRLPQTSLTPRYTTVAAHKGQRQERARRQPKTRQLSPSLPAGDAQAGLATAASATRILDDPGAQQRISMVSRVSELLQLELLQQRQLQRPPPPWRPDVRPGGRVGSAAEVQGSAAPNASVLTAGVLKAFLHSASTHAVADKKAATVRATSASAAGGSGGQVASAGGGGLLVQLQLPHPSHQGVLRGNQ</sequence>
<comment type="caution">
    <text evidence="2">The sequence shown here is derived from an EMBL/GenBank/DDBJ whole genome shotgun (WGS) entry which is preliminary data.</text>
</comment>
<organism evidence="2 4">
    <name type="scientific">Volvox reticuliferus</name>
    <dbReference type="NCBI Taxonomy" id="1737510"/>
    <lineage>
        <taxon>Eukaryota</taxon>
        <taxon>Viridiplantae</taxon>
        <taxon>Chlorophyta</taxon>
        <taxon>core chlorophytes</taxon>
        <taxon>Chlorophyceae</taxon>
        <taxon>CS clade</taxon>
        <taxon>Chlamydomonadales</taxon>
        <taxon>Volvocaceae</taxon>
        <taxon>Volvox</taxon>
    </lineage>
</organism>
<feature type="region of interest" description="Disordered" evidence="1">
    <location>
        <begin position="412"/>
        <end position="438"/>
    </location>
</feature>
<evidence type="ECO:0000256" key="1">
    <source>
        <dbReference type="SAM" id="MobiDB-lite"/>
    </source>
</evidence>
<dbReference type="Proteomes" id="UP000747110">
    <property type="component" value="Unassembled WGS sequence"/>
</dbReference>
<evidence type="ECO:0000313" key="4">
    <source>
        <dbReference type="Proteomes" id="UP000747110"/>
    </source>
</evidence>
<proteinExistence type="predicted"/>
<feature type="compositionally biased region" description="Basic and acidic residues" evidence="1">
    <location>
        <begin position="75"/>
        <end position="92"/>
    </location>
</feature>
<dbReference type="Proteomes" id="UP000722791">
    <property type="component" value="Unassembled WGS sequence"/>
</dbReference>
<feature type="region of interest" description="Disordered" evidence="1">
    <location>
        <begin position="245"/>
        <end position="289"/>
    </location>
</feature>
<keyword evidence="4" id="KW-1185">Reference proteome</keyword>
<feature type="compositionally biased region" description="Basic and acidic residues" evidence="1">
    <location>
        <begin position="7"/>
        <end position="16"/>
    </location>
</feature>
<dbReference type="EMBL" id="BNCQ01000056">
    <property type="protein sequence ID" value="GIM14400.1"/>
    <property type="molecule type" value="Genomic_DNA"/>
</dbReference>
<feature type="region of interest" description="Disordered" evidence="1">
    <location>
        <begin position="72"/>
        <end position="92"/>
    </location>
</feature>
<feature type="region of interest" description="Disordered" evidence="1">
    <location>
        <begin position="312"/>
        <end position="372"/>
    </location>
</feature>
<evidence type="ECO:0000313" key="2">
    <source>
        <dbReference type="EMBL" id="GIL69072.1"/>
    </source>
</evidence>
<gene>
    <name evidence="2" type="ORF">Vretifemale_61</name>
    <name evidence="3" type="ORF">Vretimale_17359</name>
</gene>